<evidence type="ECO:0000313" key="2">
    <source>
        <dbReference type="EMBL" id="EZA52380.1"/>
    </source>
</evidence>
<name>A0A026W8J7_OOCBI</name>
<feature type="compositionally biased region" description="Low complexity" evidence="1">
    <location>
        <begin position="31"/>
        <end position="52"/>
    </location>
</feature>
<evidence type="ECO:0000256" key="1">
    <source>
        <dbReference type="SAM" id="MobiDB-lite"/>
    </source>
</evidence>
<accession>A0A026W8J7</accession>
<feature type="compositionally biased region" description="Basic and acidic residues" evidence="1">
    <location>
        <begin position="11"/>
        <end position="25"/>
    </location>
</feature>
<gene>
    <name evidence="2" type="ORF">X777_08778</name>
</gene>
<dbReference type="EMBL" id="KK107346">
    <property type="protein sequence ID" value="EZA52380.1"/>
    <property type="molecule type" value="Genomic_DNA"/>
</dbReference>
<keyword evidence="3" id="KW-1185">Reference proteome</keyword>
<protein>
    <submittedName>
        <fullName evidence="2">Uncharacterized protein</fullName>
    </submittedName>
</protein>
<proteinExistence type="predicted"/>
<feature type="region of interest" description="Disordered" evidence="1">
    <location>
        <begin position="1"/>
        <end position="88"/>
    </location>
</feature>
<dbReference type="Proteomes" id="UP000053097">
    <property type="component" value="Unassembled WGS sequence"/>
</dbReference>
<sequence length="88" mass="10050">MNFRKALQHGGIDESRSVDLSHWEEKEEMEQQQQQQRSSSSSSSSGSSNSLQQEKEKRRAQLLKGNERTIPSRVHRQLHSGIQDALCS</sequence>
<reference evidence="2 3" key="1">
    <citation type="journal article" date="2014" name="Curr. Biol.">
        <title>The genome of the clonal raider ant Cerapachys biroi.</title>
        <authorList>
            <person name="Oxley P.R."/>
            <person name="Ji L."/>
            <person name="Fetter-Pruneda I."/>
            <person name="McKenzie S.K."/>
            <person name="Li C."/>
            <person name="Hu H."/>
            <person name="Zhang G."/>
            <person name="Kronauer D.J."/>
        </authorList>
    </citation>
    <scope>NUCLEOTIDE SEQUENCE [LARGE SCALE GENOMIC DNA]</scope>
</reference>
<evidence type="ECO:0000313" key="3">
    <source>
        <dbReference type="Proteomes" id="UP000053097"/>
    </source>
</evidence>
<dbReference type="AlphaFoldDB" id="A0A026W8J7"/>
<organism evidence="2 3">
    <name type="scientific">Ooceraea biroi</name>
    <name type="common">Clonal raider ant</name>
    <name type="synonym">Cerapachys biroi</name>
    <dbReference type="NCBI Taxonomy" id="2015173"/>
    <lineage>
        <taxon>Eukaryota</taxon>
        <taxon>Metazoa</taxon>
        <taxon>Ecdysozoa</taxon>
        <taxon>Arthropoda</taxon>
        <taxon>Hexapoda</taxon>
        <taxon>Insecta</taxon>
        <taxon>Pterygota</taxon>
        <taxon>Neoptera</taxon>
        <taxon>Endopterygota</taxon>
        <taxon>Hymenoptera</taxon>
        <taxon>Apocrita</taxon>
        <taxon>Aculeata</taxon>
        <taxon>Formicoidea</taxon>
        <taxon>Formicidae</taxon>
        <taxon>Dorylinae</taxon>
        <taxon>Ooceraea</taxon>
    </lineage>
</organism>